<name>A0A6A6BYZ9_ZASCE</name>
<accession>A0A6A6BYZ9</accession>
<reference evidence="1" key="1">
    <citation type="journal article" date="2020" name="Stud. Mycol.">
        <title>101 Dothideomycetes genomes: a test case for predicting lifestyles and emergence of pathogens.</title>
        <authorList>
            <person name="Haridas S."/>
            <person name="Albert R."/>
            <person name="Binder M."/>
            <person name="Bloem J."/>
            <person name="Labutti K."/>
            <person name="Salamov A."/>
            <person name="Andreopoulos B."/>
            <person name="Baker S."/>
            <person name="Barry K."/>
            <person name="Bills G."/>
            <person name="Bluhm B."/>
            <person name="Cannon C."/>
            <person name="Castanera R."/>
            <person name="Culley D."/>
            <person name="Daum C."/>
            <person name="Ezra D."/>
            <person name="Gonzalez J."/>
            <person name="Henrissat B."/>
            <person name="Kuo A."/>
            <person name="Liang C."/>
            <person name="Lipzen A."/>
            <person name="Lutzoni F."/>
            <person name="Magnuson J."/>
            <person name="Mondo S."/>
            <person name="Nolan M."/>
            <person name="Ohm R."/>
            <person name="Pangilinan J."/>
            <person name="Park H.-J."/>
            <person name="Ramirez L."/>
            <person name="Alfaro M."/>
            <person name="Sun H."/>
            <person name="Tritt A."/>
            <person name="Yoshinaga Y."/>
            <person name="Zwiers L.-H."/>
            <person name="Turgeon B."/>
            <person name="Goodwin S."/>
            <person name="Spatafora J."/>
            <person name="Crous P."/>
            <person name="Grigoriev I."/>
        </authorList>
    </citation>
    <scope>NUCLEOTIDE SEQUENCE</scope>
    <source>
        <strain evidence="1">ATCC 36951</strain>
    </source>
</reference>
<evidence type="ECO:0000313" key="1">
    <source>
        <dbReference type="EMBL" id="KAF2160027.1"/>
    </source>
</evidence>
<dbReference type="AlphaFoldDB" id="A0A6A6BYZ9"/>
<organism evidence="1 2">
    <name type="scientific">Zasmidium cellare ATCC 36951</name>
    <dbReference type="NCBI Taxonomy" id="1080233"/>
    <lineage>
        <taxon>Eukaryota</taxon>
        <taxon>Fungi</taxon>
        <taxon>Dikarya</taxon>
        <taxon>Ascomycota</taxon>
        <taxon>Pezizomycotina</taxon>
        <taxon>Dothideomycetes</taxon>
        <taxon>Dothideomycetidae</taxon>
        <taxon>Mycosphaerellales</taxon>
        <taxon>Mycosphaerellaceae</taxon>
        <taxon>Zasmidium</taxon>
    </lineage>
</organism>
<dbReference type="GeneID" id="54567691"/>
<gene>
    <name evidence="1" type="ORF">M409DRAFT_60290</name>
</gene>
<dbReference type="Proteomes" id="UP000799537">
    <property type="component" value="Unassembled WGS sequence"/>
</dbReference>
<sequence>MTVASGEVEGRNRGMRVRGQFWCHDVRQLSMRKNRLNGLATVGAAMKINAISPFSYDRQTDRLSHPTSPPPPYRTEAAIIRAWIYFNHTISSDSSDLHPSGYTRVLNKHEARAYRCWDVWFLIMVKDRGGESSDMGLDIAVG</sequence>
<dbReference type="EMBL" id="ML993630">
    <property type="protein sequence ID" value="KAF2160027.1"/>
    <property type="molecule type" value="Genomic_DNA"/>
</dbReference>
<keyword evidence="2" id="KW-1185">Reference proteome</keyword>
<dbReference type="RefSeq" id="XP_033660916.1">
    <property type="nucleotide sequence ID" value="XM_033814419.1"/>
</dbReference>
<evidence type="ECO:0000313" key="2">
    <source>
        <dbReference type="Proteomes" id="UP000799537"/>
    </source>
</evidence>
<proteinExistence type="predicted"/>
<protein>
    <submittedName>
        <fullName evidence="1">Uncharacterized protein</fullName>
    </submittedName>
</protein>